<evidence type="ECO:0000256" key="5">
    <source>
        <dbReference type="ARBA" id="ARBA00023136"/>
    </source>
</evidence>
<sequence length="288" mass="32612">MLYSMALPGILFFIMFRYIPLLGSIIAFQDYQILNGIFKSPWVGWANFEYIFRYPDFLTVLRNTILISAYQLILGFPAPFILAILLNEIRVMVFKRFLQTFFYLPHFLSWVIIAGLVFELLSLHGIVNSLRHLFGDEPILFMQKTEYFKGIVVASAIWRETGWSAIIYLAAIAGINPSLYEAATMDGAGKMRQIVSITLPSLIPTIMVLFLLKIGSFLELGFEQVYVFLTPMTNSTGDIIDTYVYRVGALGGQYSITTAIGLFQSIIGLILLWSFNKLSNKTTGQGLW</sequence>
<feature type="transmembrane region" description="Helical" evidence="6">
    <location>
        <begin position="194"/>
        <end position="212"/>
    </location>
</feature>
<feature type="transmembrane region" description="Helical" evidence="6">
    <location>
        <begin position="65"/>
        <end position="86"/>
    </location>
</feature>
<feature type="transmembrane region" description="Helical" evidence="6">
    <location>
        <begin position="7"/>
        <end position="28"/>
    </location>
</feature>
<reference evidence="8 9" key="1">
    <citation type="submission" date="2022-09" db="EMBL/GenBank/DDBJ databases">
        <authorList>
            <person name="Han X.L."/>
            <person name="Wang Q."/>
            <person name="Lu T."/>
        </authorList>
    </citation>
    <scope>NUCLEOTIDE SEQUENCE [LARGE SCALE GENOMIC DNA]</scope>
    <source>
        <strain evidence="8 9">WQ 127069</strain>
    </source>
</reference>
<evidence type="ECO:0000256" key="1">
    <source>
        <dbReference type="ARBA" id="ARBA00004141"/>
    </source>
</evidence>
<keyword evidence="2 6" id="KW-0813">Transport</keyword>
<dbReference type="SUPFAM" id="SSF161098">
    <property type="entry name" value="MetI-like"/>
    <property type="match status" value="1"/>
</dbReference>
<proteinExistence type="inferred from homology"/>
<comment type="caution">
    <text evidence="8">The sequence shown here is derived from an EMBL/GenBank/DDBJ whole genome shotgun (WGS) entry which is preliminary data.</text>
</comment>
<dbReference type="PANTHER" id="PTHR43496">
    <property type="entry name" value="PROTEIN LPLB"/>
    <property type="match status" value="1"/>
</dbReference>
<dbReference type="Gene3D" id="1.10.3720.10">
    <property type="entry name" value="MetI-like"/>
    <property type="match status" value="1"/>
</dbReference>
<evidence type="ECO:0000256" key="6">
    <source>
        <dbReference type="RuleBase" id="RU363032"/>
    </source>
</evidence>
<organism evidence="8 9">
    <name type="scientific">Paenibacillus baimaensis</name>
    <dbReference type="NCBI Taxonomy" id="2982185"/>
    <lineage>
        <taxon>Bacteria</taxon>
        <taxon>Bacillati</taxon>
        <taxon>Bacillota</taxon>
        <taxon>Bacilli</taxon>
        <taxon>Bacillales</taxon>
        <taxon>Paenibacillaceae</taxon>
        <taxon>Paenibacillus</taxon>
    </lineage>
</organism>
<evidence type="ECO:0000256" key="2">
    <source>
        <dbReference type="ARBA" id="ARBA00022448"/>
    </source>
</evidence>
<evidence type="ECO:0000256" key="3">
    <source>
        <dbReference type="ARBA" id="ARBA00022692"/>
    </source>
</evidence>
<dbReference type="InterPro" id="IPR000515">
    <property type="entry name" value="MetI-like"/>
</dbReference>
<feature type="domain" description="ABC transmembrane type-1" evidence="7">
    <location>
        <begin position="61"/>
        <end position="275"/>
    </location>
</feature>
<feature type="transmembrane region" description="Helical" evidence="6">
    <location>
        <begin position="107"/>
        <end position="127"/>
    </location>
</feature>
<accession>A0ABT2UB53</accession>
<evidence type="ECO:0000256" key="4">
    <source>
        <dbReference type="ARBA" id="ARBA00022989"/>
    </source>
</evidence>
<dbReference type="RefSeq" id="WP_262683315.1">
    <property type="nucleotide sequence ID" value="NZ_JAOQIO010000015.1"/>
</dbReference>
<keyword evidence="4 6" id="KW-1133">Transmembrane helix</keyword>
<dbReference type="Pfam" id="PF00528">
    <property type="entry name" value="BPD_transp_1"/>
    <property type="match status" value="1"/>
</dbReference>
<gene>
    <name evidence="8" type="ORF">OB236_06970</name>
</gene>
<evidence type="ECO:0000259" key="7">
    <source>
        <dbReference type="PROSITE" id="PS50928"/>
    </source>
</evidence>
<keyword evidence="3 6" id="KW-0812">Transmembrane</keyword>
<name>A0ABT2UB53_9BACL</name>
<comment type="subcellular location">
    <subcellularLocation>
        <location evidence="6">Cell membrane</location>
        <topology evidence="6">Multi-pass membrane protein</topology>
    </subcellularLocation>
    <subcellularLocation>
        <location evidence="1">Membrane</location>
        <topology evidence="1">Multi-pass membrane protein</topology>
    </subcellularLocation>
</comment>
<dbReference type="CDD" id="cd06261">
    <property type="entry name" value="TM_PBP2"/>
    <property type="match status" value="1"/>
</dbReference>
<dbReference type="PROSITE" id="PS50928">
    <property type="entry name" value="ABC_TM1"/>
    <property type="match status" value="1"/>
</dbReference>
<keyword evidence="9" id="KW-1185">Reference proteome</keyword>
<feature type="transmembrane region" description="Helical" evidence="6">
    <location>
        <begin position="254"/>
        <end position="275"/>
    </location>
</feature>
<dbReference type="EMBL" id="JAOQIO010000015">
    <property type="protein sequence ID" value="MCU6791866.1"/>
    <property type="molecule type" value="Genomic_DNA"/>
</dbReference>
<evidence type="ECO:0000313" key="9">
    <source>
        <dbReference type="Proteomes" id="UP001652445"/>
    </source>
</evidence>
<keyword evidence="5 6" id="KW-0472">Membrane</keyword>
<evidence type="ECO:0000313" key="8">
    <source>
        <dbReference type="EMBL" id="MCU6791866.1"/>
    </source>
</evidence>
<feature type="transmembrane region" description="Helical" evidence="6">
    <location>
        <begin position="147"/>
        <end position="173"/>
    </location>
</feature>
<comment type="similarity">
    <text evidence="6">Belongs to the binding-protein-dependent transport system permease family.</text>
</comment>
<dbReference type="Proteomes" id="UP001652445">
    <property type="component" value="Unassembled WGS sequence"/>
</dbReference>
<dbReference type="InterPro" id="IPR035906">
    <property type="entry name" value="MetI-like_sf"/>
</dbReference>
<protein>
    <submittedName>
        <fullName evidence="8">ABC transporter permease subunit</fullName>
    </submittedName>
</protein>
<dbReference type="PANTHER" id="PTHR43496:SF1">
    <property type="entry name" value="POLYGALACTURONAN_RHAMNOGALACTURONAN TRANSPORT SYSTEM PERMEASE PROTEIN YTEP"/>
    <property type="match status" value="1"/>
</dbReference>